<dbReference type="EMBL" id="MEWG01000047">
    <property type="protein sequence ID" value="OGC76265.1"/>
    <property type="molecule type" value="Genomic_DNA"/>
</dbReference>
<accession>A0A1F4X3N4</accession>
<proteinExistence type="predicted"/>
<evidence type="ECO:0008006" key="4">
    <source>
        <dbReference type="Google" id="ProtNLM"/>
    </source>
</evidence>
<comment type="caution">
    <text evidence="2">The sequence shown here is derived from an EMBL/GenBank/DDBJ whole genome shotgun (WGS) entry which is preliminary data.</text>
</comment>
<name>A0A1F4X3N4_UNCKA</name>
<keyword evidence="1" id="KW-0812">Transmembrane</keyword>
<evidence type="ECO:0000313" key="2">
    <source>
        <dbReference type="EMBL" id="OGC76265.1"/>
    </source>
</evidence>
<protein>
    <recommendedName>
        <fullName evidence="4">Lipoprotein</fullName>
    </recommendedName>
</protein>
<dbReference type="Proteomes" id="UP000176815">
    <property type="component" value="Unassembled WGS sequence"/>
</dbReference>
<reference evidence="2 3" key="1">
    <citation type="journal article" date="2016" name="Nat. Commun.">
        <title>Thousands of microbial genomes shed light on interconnected biogeochemical processes in an aquifer system.</title>
        <authorList>
            <person name="Anantharaman K."/>
            <person name="Brown C.T."/>
            <person name="Hug L.A."/>
            <person name="Sharon I."/>
            <person name="Castelle C.J."/>
            <person name="Probst A.J."/>
            <person name="Thomas B.C."/>
            <person name="Singh A."/>
            <person name="Wilkins M.J."/>
            <person name="Karaoz U."/>
            <person name="Brodie E.L."/>
            <person name="Williams K.H."/>
            <person name="Hubbard S.S."/>
            <person name="Banfield J.F."/>
        </authorList>
    </citation>
    <scope>NUCLEOTIDE SEQUENCE [LARGE SCALE GENOMIC DNA]</scope>
</reference>
<evidence type="ECO:0000313" key="3">
    <source>
        <dbReference type="Proteomes" id="UP000176815"/>
    </source>
</evidence>
<keyword evidence="1" id="KW-0472">Membrane</keyword>
<dbReference type="PROSITE" id="PS51257">
    <property type="entry name" value="PROKAR_LIPOPROTEIN"/>
    <property type="match status" value="1"/>
</dbReference>
<feature type="transmembrane region" description="Helical" evidence="1">
    <location>
        <begin position="44"/>
        <end position="65"/>
    </location>
</feature>
<organism evidence="2 3">
    <name type="scientific">candidate division WWE3 bacterium RIFOXYD1_FULL_39_9</name>
    <dbReference type="NCBI Taxonomy" id="1802649"/>
    <lineage>
        <taxon>Bacteria</taxon>
        <taxon>Katanobacteria</taxon>
    </lineage>
</organism>
<evidence type="ECO:0000256" key="1">
    <source>
        <dbReference type="SAM" id="Phobius"/>
    </source>
</evidence>
<keyword evidence="1" id="KW-1133">Transmembrane helix</keyword>
<dbReference type="AlphaFoldDB" id="A0A1F4X3N4"/>
<sequence length="88" mass="9831">MKHIKLITSLFFLLLITSCADKVDCQFALTMNQVGFWSGLWHGMIIPISFIVSLFSDSTAVYAVYNNGSWYDFGFVLGVGSYTSSAMR</sequence>
<gene>
    <name evidence="2" type="ORF">A2619_02315</name>
</gene>